<dbReference type="STRING" id="6239.Y59A8B.6.1"/>
<dbReference type="CTD" id="180180"/>
<gene>
    <name evidence="13 15" type="primary">prp-6</name>
    <name evidence="13" type="ORF">CELE_Y59A8B.6</name>
    <name evidence="15" type="ORF">Y59A8B.6</name>
</gene>
<dbReference type="PANTHER" id="PTHR11246:SF1">
    <property type="entry name" value="PRE-MRNA-PROCESSING FACTOR 6"/>
    <property type="match status" value="1"/>
</dbReference>
<dbReference type="GO" id="GO:0000244">
    <property type="term" value="P:spliceosomal tri-snRNP complex assembly"/>
    <property type="evidence" value="ECO:0000318"/>
    <property type="project" value="GO_Central"/>
</dbReference>
<dbReference type="Pfam" id="PF13181">
    <property type="entry name" value="TPR_8"/>
    <property type="match status" value="1"/>
</dbReference>
<evidence type="ECO:0000313" key="14">
    <source>
        <dbReference type="Proteomes" id="UP000001940"/>
    </source>
</evidence>
<dbReference type="GO" id="GO:0046540">
    <property type="term" value="C:U4/U6 x U5 tri-snRNP complex"/>
    <property type="evidence" value="ECO:0000318"/>
    <property type="project" value="GO_Central"/>
</dbReference>
<dbReference type="FunFam" id="1.25.40.10:FF:000256">
    <property type="entry name" value="Probable pre-mRNA splicing factor prp1"/>
    <property type="match status" value="1"/>
</dbReference>
<keyword evidence="16" id="KW-1267">Proteomics identification</keyword>
<dbReference type="RefSeq" id="NP_507525.1">
    <property type="nucleotide sequence ID" value="NM_075124.8"/>
</dbReference>
<dbReference type="OMA" id="DGWAWYY"/>
<evidence type="ECO:0000256" key="11">
    <source>
        <dbReference type="SAM" id="MobiDB-lite"/>
    </source>
</evidence>
<dbReference type="InterPro" id="IPR003107">
    <property type="entry name" value="HAT"/>
</dbReference>
<keyword evidence="6" id="KW-0539">Nucleus</keyword>
<dbReference type="InterPro" id="IPR019734">
    <property type="entry name" value="TPR_rpt"/>
</dbReference>
<dbReference type="GO" id="GO:0071013">
    <property type="term" value="C:catalytic step 2 spliceosome"/>
    <property type="evidence" value="ECO:0000318"/>
    <property type="project" value="GO_Central"/>
</dbReference>
<name>Q9GRZ2_CAEEL</name>
<feature type="region of interest" description="Disordered" evidence="11">
    <location>
        <begin position="24"/>
        <end position="120"/>
    </location>
</feature>
<evidence type="ECO:0000313" key="15">
    <source>
        <dbReference type="WormBase" id="Y59A8B.6"/>
    </source>
</evidence>
<dbReference type="SMART" id="SM00386">
    <property type="entry name" value="HAT"/>
    <property type="match status" value="12"/>
</dbReference>
<dbReference type="PaxDb" id="6239-Y59A8B.6"/>
<proteinExistence type="evidence at protein level"/>
<evidence type="ECO:0007829" key="16">
    <source>
        <dbReference type="PeptideAtlas" id="Q9GRZ2"/>
    </source>
</evidence>
<dbReference type="WormBase" id="Y59A8B.6">
    <property type="protein sequence ID" value="CE28858"/>
    <property type="gene ID" value="WBGene00013343"/>
    <property type="gene designation" value="prp-6"/>
</dbReference>
<evidence type="ECO:0000256" key="5">
    <source>
        <dbReference type="ARBA" id="ARBA00023187"/>
    </source>
</evidence>
<keyword evidence="10" id="KW-0802">TPR repeat</keyword>
<keyword evidence="4" id="KW-0677">Repeat</keyword>
<dbReference type="AGR" id="WB:WBGene00013343"/>
<dbReference type="FunFam" id="1.25.40.10:FF:000429">
    <property type="entry name" value="Pre-mRNA-processing factor 6, putative"/>
    <property type="match status" value="1"/>
</dbReference>
<dbReference type="PANTHER" id="PTHR11246">
    <property type="entry name" value="PRE-MRNA SPLICING FACTOR"/>
    <property type="match status" value="1"/>
</dbReference>
<keyword evidence="3" id="KW-0507">mRNA processing</keyword>
<dbReference type="PhylomeDB" id="Q9GRZ2"/>
<dbReference type="HOGENOM" id="CLU_007010_0_0_1"/>
<dbReference type="AlphaFoldDB" id="Q9GRZ2"/>
<dbReference type="EMBL" id="BX284605">
    <property type="protein sequence ID" value="CAC14407.3"/>
    <property type="molecule type" value="Genomic_DNA"/>
</dbReference>
<dbReference type="InParanoid" id="Q9GRZ2"/>
<dbReference type="FunCoup" id="Q9GRZ2">
    <property type="interactions" value="2987"/>
</dbReference>
<evidence type="ECO:0000259" key="12">
    <source>
        <dbReference type="Pfam" id="PF06424"/>
    </source>
</evidence>
<dbReference type="eggNOG" id="KOG0495">
    <property type="taxonomic scope" value="Eukaryota"/>
</dbReference>
<protein>
    <recommendedName>
        <fullName evidence="2">Pre-mRNA-processing factor 6</fullName>
    </recommendedName>
    <alternativeName>
        <fullName evidence="8">PRP6 homolog</fullName>
    </alternativeName>
    <alternativeName>
        <fullName evidence="7">U5 snRNP-associated 102 kDa protein</fullName>
    </alternativeName>
</protein>
<keyword evidence="5" id="KW-0508">mRNA splicing</keyword>
<evidence type="ECO:0000256" key="10">
    <source>
        <dbReference type="PROSITE-ProRule" id="PRU00339"/>
    </source>
</evidence>
<dbReference type="InterPro" id="IPR011990">
    <property type="entry name" value="TPR-like_helical_dom_sf"/>
</dbReference>
<dbReference type="KEGG" id="cel:CELE_Y59A8B.6"/>
<feature type="repeat" description="TPR" evidence="10">
    <location>
        <begin position="868"/>
        <end position="901"/>
    </location>
</feature>
<dbReference type="SMR" id="Q9GRZ2"/>
<evidence type="ECO:0000256" key="4">
    <source>
        <dbReference type="ARBA" id="ARBA00022737"/>
    </source>
</evidence>
<dbReference type="Gene3D" id="1.25.40.10">
    <property type="entry name" value="Tetratricopeptide repeat domain"/>
    <property type="match status" value="3"/>
</dbReference>
<dbReference type="InterPro" id="IPR010491">
    <property type="entry name" value="PRP1_N"/>
</dbReference>
<accession>Q9GRZ2</accession>
<dbReference type="InterPro" id="IPR045075">
    <property type="entry name" value="Syf1-like"/>
</dbReference>
<evidence type="ECO:0000256" key="3">
    <source>
        <dbReference type="ARBA" id="ARBA00022664"/>
    </source>
</evidence>
<dbReference type="UCSC" id="Y59A8B.6.1">
    <property type="organism name" value="c. elegans"/>
</dbReference>
<evidence type="ECO:0000256" key="6">
    <source>
        <dbReference type="ARBA" id="ARBA00023242"/>
    </source>
</evidence>
<evidence type="ECO:0000256" key="9">
    <source>
        <dbReference type="ARBA" id="ARBA00046247"/>
    </source>
</evidence>
<dbReference type="GO" id="GO:0000398">
    <property type="term" value="P:mRNA splicing, via spliceosome"/>
    <property type="evidence" value="ECO:0000318"/>
    <property type="project" value="GO_Central"/>
</dbReference>
<dbReference type="PROSITE" id="PS50005">
    <property type="entry name" value="TPR"/>
    <property type="match status" value="1"/>
</dbReference>
<evidence type="ECO:0000256" key="8">
    <source>
        <dbReference type="ARBA" id="ARBA00032140"/>
    </source>
</evidence>
<comment type="function">
    <text evidence="9">Involved in pre-mRNA splicing as component of the U4/U6-U5 tri-snRNP complex, one of the building blocks of the spliceosome. Enhances dihydrotestosterone-induced transactivation activity of AR, as well as dexamethasone-induced transactivation activity of NR3C1, but does not affect estrogen-induced transactivation.</text>
</comment>
<dbReference type="Reactome" id="R-CEL-72165">
    <property type="pathway name" value="mRNA Splicing - Minor Pathway"/>
</dbReference>
<sequence length="968" mass="109161">MATTIPGSLVNKTKKFFMGMPAPTGYVPGVGRGATGFTTRSDIGPARDPTELPEAGPVGPSPQGASSSSAPPAKRARDDDGDGEDLNEANYDEFSGYSGSLFSKDPYDQEDEDADRIYNEVDDRLDERHKERREKKYKELVELFHKDRPKIQQGFQDLKRQLAEVTEDEWQAIPEVGDMRNKAKRNARAEKFTPVPDSIIAMNMNYGQMSHSIDSGNGLTTPFASGFMSTLGGGGGAAAAGAKSGIMTPGWKSDIPSSGTSTDLDLVKIGQARNKIMDMQLTQVSDSVTGQTVVDPKGYLTDMQSIIPQMGGDLQDIKKARMLLKSVRETNPRHPPAWVASAVLEEQAGKLQTARNFIMEGCEKIKNSEELWLHAIRLHPPELGRSIVANAVRSCPHSVRLWCKASDLEQDLKDKKKVLRKALEQIPSSVKLWKAAVELEDPEDARILLTRAVECCSSSTEMWLALARLETYENARKVLNKAREHIPTDRHIWLSAARLEETRGQKDMVDKIVAKAMSSLKVNQVEINRDQWLKDAVDAEMAKCPITCQAIIRNVIGLGVEDEDKRTTWLADAENFEKEEAFTCVRTVYAIALKEFSRKRSIWDAAIHFEREHGSLDEHEAILLKACETVPEVEDYWLMLAKLRFVNKRVGEARDTLMSAFEKHGHQSEKIWLAATKIEIETDQFDTARGLFGKARAKAPSARVWMKNAHFEWCLGNVEEAKRLCEECIQKYDDFHKIYLVLGQVLEQMNDVHGARLAYTQGIRKCPGVIPLWILLVRLEEKAGQIVKARVDLEKARLRNPKNDDLWLESVRFEQRVGCPEMAKERMSRALQECEGSGKLWAEAIWMEGPHGRRAKSIDALKKCEHNPHVLIAAARLFWSERKIKKAREWFVRAVNLDPDNGDAFANFLAFEQIHGKEEDRKSVFKKCVTSEPRYGDLWQSVSKDPINWRRTTEEILQLATQKIKVPT</sequence>
<dbReference type="SMART" id="SM00028">
    <property type="entry name" value="TPR"/>
    <property type="match status" value="4"/>
</dbReference>
<evidence type="ECO:0000256" key="2">
    <source>
        <dbReference type="ARBA" id="ARBA00020235"/>
    </source>
</evidence>
<keyword evidence="14" id="KW-1185">Reference proteome</keyword>
<feature type="compositionally biased region" description="Acidic residues" evidence="11">
    <location>
        <begin position="79"/>
        <end position="91"/>
    </location>
</feature>
<dbReference type="PeptideAtlas" id="Q9GRZ2"/>
<feature type="domain" description="PRP1 splicing factor N-terminal" evidence="12">
    <location>
        <begin position="22"/>
        <end position="182"/>
    </location>
</feature>
<feature type="compositionally biased region" description="Low complexity" evidence="11">
    <location>
        <begin position="55"/>
        <end position="73"/>
    </location>
</feature>
<dbReference type="Proteomes" id="UP000001940">
    <property type="component" value="Chromosome V"/>
</dbReference>
<dbReference type="Bgee" id="WBGene00013343">
    <property type="expression patterns" value="Expressed in embryo and 4 other cell types or tissues"/>
</dbReference>
<evidence type="ECO:0000313" key="13">
    <source>
        <dbReference type="EMBL" id="CAC14407.3"/>
    </source>
</evidence>
<evidence type="ECO:0000256" key="1">
    <source>
        <dbReference type="ARBA" id="ARBA00004123"/>
    </source>
</evidence>
<organism evidence="13 14">
    <name type="scientific">Caenorhabditis elegans</name>
    <dbReference type="NCBI Taxonomy" id="6239"/>
    <lineage>
        <taxon>Eukaryota</taxon>
        <taxon>Metazoa</taxon>
        <taxon>Ecdysozoa</taxon>
        <taxon>Nematoda</taxon>
        <taxon>Chromadorea</taxon>
        <taxon>Rhabditida</taxon>
        <taxon>Rhabditina</taxon>
        <taxon>Rhabditomorpha</taxon>
        <taxon>Rhabditoidea</taxon>
        <taxon>Rhabditidae</taxon>
        <taxon>Peloderinae</taxon>
        <taxon>Caenorhabditis</taxon>
    </lineage>
</organism>
<dbReference type="SUPFAM" id="SSF48452">
    <property type="entry name" value="TPR-like"/>
    <property type="match status" value="3"/>
</dbReference>
<evidence type="ECO:0000256" key="7">
    <source>
        <dbReference type="ARBA" id="ARBA00031070"/>
    </source>
</evidence>
<dbReference type="Pfam" id="PF06424">
    <property type="entry name" value="PRP1_N"/>
    <property type="match status" value="1"/>
</dbReference>
<comment type="subcellular location">
    <subcellularLocation>
        <location evidence="1">Nucleus</location>
    </subcellularLocation>
</comment>
<dbReference type="OrthoDB" id="440128at2759"/>
<reference evidence="13 14" key="1">
    <citation type="journal article" date="1998" name="Science">
        <title>Genome sequence of the nematode C. elegans: a platform for investigating biology.</title>
        <authorList>
            <consortium name="The C. elegans sequencing consortium"/>
            <person name="Sulson J.E."/>
            <person name="Waterston R."/>
        </authorList>
    </citation>
    <scope>NUCLEOTIDE SEQUENCE [LARGE SCALE GENOMIC DNA]</scope>
    <source>
        <strain evidence="13 14">Bristol N2</strain>
    </source>
</reference>
<dbReference type="GeneID" id="180180"/>